<feature type="compositionally biased region" description="Acidic residues" evidence="4">
    <location>
        <begin position="139"/>
        <end position="148"/>
    </location>
</feature>
<feature type="compositionally biased region" description="Basic and acidic residues" evidence="4">
    <location>
        <begin position="931"/>
        <end position="941"/>
    </location>
</feature>
<feature type="compositionally biased region" description="Basic and acidic residues" evidence="4">
    <location>
        <begin position="876"/>
        <end position="890"/>
    </location>
</feature>
<dbReference type="SUPFAM" id="SSF81296">
    <property type="entry name" value="E set domains"/>
    <property type="match status" value="1"/>
</dbReference>
<evidence type="ECO:0000256" key="1">
    <source>
        <dbReference type="PROSITE-ProRule" id="PRU00087"/>
    </source>
</evidence>
<evidence type="ECO:0000256" key="3">
    <source>
        <dbReference type="PROSITE-ProRule" id="PRU00723"/>
    </source>
</evidence>
<feature type="region of interest" description="Disordered" evidence="4">
    <location>
        <begin position="128"/>
        <end position="161"/>
    </location>
</feature>
<dbReference type="InterPro" id="IPR017868">
    <property type="entry name" value="Filamin/ABP280_repeat-like"/>
</dbReference>
<dbReference type="InterPro" id="IPR035979">
    <property type="entry name" value="RBD_domain_sf"/>
</dbReference>
<dbReference type="Gene3D" id="2.60.40.10">
    <property type="entry name" value="Immunoglobulins"/>
    <property type="match status" value="1"/>
</dbReference>
<dbReference type="GO" id="GO:0008270">
    <property type="term" value="F:zinc ion binding"/>
    <property type="evidence" value="ECO:0007669"/>
    <property type="project" value="UniProtKB-KW"/>
</dbReference>
<feature type="compositionally biased region" description="Basic residues" evidence="4">
    <location>
        <begin position="830"/>
        <end position="843"/>
    </location>
</feature>
<keyword evidence="3" id="KW-0863">Zinc-finger</keyword>
<gene>
    <name evidence="7" type="ORF">Cgig2_030471</name>
</gene>
<feature type="compositionally biased region" description="Basic residues" evidence="4">
    <location>
        <begin position="795"/>
        <end position="805"/>
    </location>
</feature>
<feature type="repeat" description="Filamin" evidence="1">
    <location>
        <begin position="154"/>
        <end position="258"/>
    </location>
</feature>
<feature type="domain" description="C3H1-type" evidence="6">
    <location>
        <begin position="328"/>
        <end position="349"/>
    </location>
</feature>
<dbReference type="InterPro" id="IPR000571">
    <property type="entry name" value="Znf_CCCH"/>
</dbReference>
<evidence type="ECO:0000259" key="6">
    <source>
        <dbReference type="PROSITE" id="PS50103"/>
    </source>
</evidence>
<dbReference type="SMART" id="SM00360">
    <property type="entry name" value="RRM"/>
    <property type="match status" value="1"/>
</dbReference>
<dbReference type="InterPro" id="IPR012677">
    <property type="entry name" value="Nucleotide-bd_a/b_plait_sf"/>
</dbReference>
<name>A0A9Q1QP53_9CARY</name>
<comment type="caution">
    <text evidence="7">The sequence shown here is derived from an EMBL/GenBank/DDBJ whole genome shotgun (WGS) entry which is preliminary data.</text>
</comment>
<feature type="compositionally biased region" description="Basic and acidic residues" evidence="4">
    <location>
        <begin position="806"/>
        <end position="829"/>
    </location>
</feature>
<feature type="region of interest" description="Disordered" evidence="4">
    <location>
        <begin position="1057"/>
        <end position="1084"/>
    </location>
</feature>
<dbReference type="Pfam" id="PF00630">
    <property type="entry name" value="Filamin"/>
    <property type="match status" value="1"/>
</dbReference>
<keyword evidence="3" id="KW-0862">Zinc</keyword>
<dbReference type="AlphaFoldDB" id="A0A9Q1QP53"/>
<dbReference type="PROSITE" id="PS50102">
    <property type="entry name" value="RRM"/>
    <property type="match status" value="1"/>
</dbReference>
<feature type="region of interest" description="Disordered" evidence="4">
    <location>
        <begin position="605"/>
        <end position="1038"/>
    </location>
</feature>
<protein>
    <submittedName>
        <fullName evidence="7">Uncharacterized protein</fullName>
    </submittedName>
</protein>
<dbReference type="Gene3D" id="3.30.70.330">
    <property type="match status" value="1"/>
</dbReference>
<feature type="compositionally biased region" description="Basic and acidic residues" evidence="4">
    <location>
        <begin position="683"/>
        <end position="708"/>
    </location>
</feature>
<dbReference type="PROSITE" id="PS50194">
    <property type="entry name" value="FILAMIN_REPEAT"/>
    <property type="match status" value="1"/>
</dbReference>
<evidence type="ECO:0000259" key="5">
    <source>
        <dbReference type="PROSITE" id="PS50102"/>
    </source>
</evidence>
<feature type="zinc finger region" description="C3H1-type" evidence="3">
    <location>
        <begin position="328"/>
        <end position="349"/>
    </location>
</feature>
<feature type="compositionally biased region" description="Basic residues" evidence="4">
    <location>
        <begin position="737"/>
        <end position="756"/>
    </location>
</feature>
<evidence type="ECO:0000313" key="7">
    <source>
        <dbReference type="EMBL" id="KAJ8447240.1"/>
    </source>
</evidence>
<reference evidence="7" key="1">
    <citation type="submission" date="2022-04" db="EMBL/GenBank/DDBJ databases">
        <title>Carnegiea gigantea Genome sequencing and assembly v2.</title>
        <authorList>
            <person name="Copetti D."/>
            <person name="Sanderson M.J."/>
            <person name="Burquez A."/>
            <person name="Wojciechowski M.F."/>
        </authorList>
    </citation>
    <scope>NUCLEOTIDE SEQUENCE</scope>
    <source>
        <strain evidence="7">SGP5-SGP5p</strain>
        <tissue evidence="7">Aerial part</tissue>
    </source>
</reference>
<dbReference type="SMART" id="SM00557">
    <property type="entry name" value="IG_FLMN"/>
    <property type="match status" value="1"/>
</dbReference>
<dbReference type="GO" id="GO:0003723">
    <property type="term" value="F:RNA binding"/>
    <property type="evidence" value="ECO:0007669"/>
    <property type="project" value="UniProtKB-UniRule"/>
</dbReference>
<feature type="compositionally biased region" description="Basic and acidic residues" evidence="4">
    <location>
        <begin position="899"/>
        <end position="916"/>
    </location>
</feature>
<feature type="compositionally biased region" description="Polar residues" evidence="4">
    <location>
        <begin position="606"/>
        <end position="621"/>
    </location>
</feature>
<feature type="compositionally biased region" description="Basic and acidic residues" evidence="4">
    <location>
        <begin position="777"/>
        <end position="794"/>
    </location>
</feature>
<feature type="domain" description="RRM" evidence="5">
    <location>
        <begin position="421"/>
        <end position="492"/>
    </location>
</feature>
<organism evidence="7 8">
    <name type="scientific">Carnegiea gigantea</name>
    <dbReference type="NCBI Taxonomy" id="171969"/>
    <lineage>
        <taxon>Eukaryota</taxon>
        <taxon>Viridiplantae</taxon>
        <taxon>Streptophyta</taxon>
        <taxon>Embryophyta</taxon>
        <taxon>Tracheophyta</taxon>
        <taxon>Spermatophyta</taxon>
        <taxon>Magnoliopsida</taxon>
        <taxon>eudicotyledons</taxon>
        <taxon>Gunneridae</taxon>
        <taxon>Pentapetalae</taxon>
        <taxon>Caryophyllales</taxon>
        <taxon>Cactineae</taxon>
        <taxon>Cactaceae</taxon>
        <taxon>Cactoideae</taxon>
        <taxon>Echinocereeae</taxon>
        <taxon>Carnegiea</taxon>
    </lineage>
</organism>
<evidence type="ECO:0000313" key="8">
    <source>
        <dbReference type="Proteomes" id="UP001153076"/>
    </source>
</evidence>
<dbReference type="Pfam" id="PF00076">
    <property type="entry name" value="RRM_1"/>
    <property type="match status" value="1"/>
</dbReference>
<dbReference type="CDD" id="cd00590">
    <property type="entry name" value="RRM_SF"/>
    <property type="match status" value="1"/>
</dbReference>
<keyword evidence="3" id="KW-0479">Metal-binding</keyword>
<dbReference type="SUPFAM" id="SSF54928">
    <property type="entry name" value="RNA-binding domain, RBD"/>
    <property type="match status" value="1"/>
</dbReference>
<dbReference type="OrthoDB" id="79941at2759"/>
<dbReference type="InterPro" id="IPR000504">
    <property type="entry name" value="RRM_dom"/>
</dbReference>
<sequence length="1203" mass="133124">MESGCNPHSRDNPIPSKQGLRRAARAAIFFLQPFVDCVSGNHPHQSTSDLLNTRAHNCTLALAPGNFQLGFLLFNPPHPPGQGFMADRNAAVARPVWMKQAEEAKLKSEAEKAAAAKAAFEATFKDVDKNKSKPSDLSSDSDDDEGEDLADKPIGPVDPPKCTAAGAGVAGGSACSPCTFTVTTKDSDGRKIPTGGAQIKVKVTPGVGVGGSDIDGIVKDQGDGTYSVTYVVPKRGNYMVNVECNGKPIMGSPFPVFFSAGSSTGGLLGVAPTTSFPSLVNPNMPNMPNYAGSVSGAFPGLVGMIPGLVSGPSGGVILPGIGASLGEVCREFLNGRCFKTDCKFNHPAHNLLMTAIAATSTMGTVSQVPMAPSAAAMAAAQAIMAAQALQAHAAQMQAQTRSSKDSAGTSEKDNKADTLKKTVQVSNLSPLLTVEQLKQLFGFCGTVVDCTITDSKHFAYIEYSKPEEATAALALNNMDLGGRPLNVEMAKSLPQKPAVSLASSLPIMMQQAVAMQQMQFQQALLMQQTMTAQQAANRAATVNTIRKRGYESCDIVLRMESKDIDDDMTIVAECPSRLVNQERELLLYKFSLIQASDCLSAEHRSQVSPSPSIAKSRSCSKSPVGYRERNRSRSFSPARHHRYRSKSPRRSRRRSRSFSPQIRHSRDYRSRSPARSRHYSGYDYDKRSHRDGNDRSRRRYSKEPHDYRVSTSRRNKSRTPSPRERKSHRDRSESPKYRRHRSPIRRSRTPGHRRGGRGSPRSDDEKRSKHRHRSRSRSVEDRRKSGKRSDERKENARHRDRRRSRSASDENKHHEAARSSPQRSDDRISTRRRRSRSRSLVAKHRSELRDGEPGEGHYSESKCEDRSRSASVDEEVDRKTSSRSRVESKSKDRRHSRSKSVDDEQECGREKDETRKERQKRREKRRSRSVSVERESRSRDKSSRHREYKVKDKRRRRSRSKSLEGKERPTDDIDGKNKEKSNQDNRKQAKTDDDISGCEKNITQVGGDGTPVTVTSDKKEWSERDGGQTVESATDFDRSNVATENYKRTVCDPENLAENRYGGDLQGSDDGEGVENPDAGKRSADSYCLSRPTLYRDESHEVQVSHGGFCWESFQNEIGRTYFFDYVLRSCCQEHHGAEACGSIMGDAYMVSTLYVVQGPIILATAFGNAKGSGKDEEMGDDSYLLDLSLGSASRCGSLGDFR</sequence>
<dbReference type="Proteomes" id="UP001153076">
    <property type="component" value="Unassembled WGS sequence"/>
</dbReference>
<feature type="compositionally biased region" description="Basic residues" evidence="4">
    <location>
        <begin position="638"/>
        <end position="656"/>
    </location>
</feature>
<evidence type="ECO:0000256" key="4">
    <source>
        <dbReference type="SAM" id="MobiDB-lite"/>
    </source>
</evidence>
<proteinExistence type="predicted"/>
<accession>A0A9Q1QP53</accession>
<dbReference type="InterPro" id="IPR014756">
    <property type="entry name" value="Ig_E-set"/>
</dbReference>
<feature type="compositionally biased region" description="Basic and acidic residues" evidence="4">
    <location>
        <begin position="1016"/>
        <end position="1026"/>
    </location>
</feature>
<dbReference type="PROSITE" id="PS50103">
    <property type="entry name" value="ZF_C3H1"/>
    <property type="match status" value="1"/>
</dbReference>
<dbReference type="EMBL" id="JAKOGI010000040">
    <property type="protein sequence ID" value="KAJ8447240.1"/>
    <property type="molecule type" value="Genomic_DNA"/>
</dbReference>
<feature type="compositionally biased region" description="Basic and acidic residues" evidence="4">
    <location>
        <begin position="844"/>
        <end position="868"/>
    </location>
</feature>
<dbReference type="PANTHER" id="PTHR32343">
    <property type="entry name" value="SERINE/ARGININE-RICH SPLICING FACTOR"/>
    <property type="match status" value="1"/>
</dbReference>
<evidence type="ECO:0000256" key="2">
    <source>
        <dbReference type="PROSITE-ProRule" id="PRU00176"/>
    </source>
</evidence>
<dbReference type="InterPro" id="IPR001298">
    <property type="entry name" value="Filamin/ABP280_rpt"/>
</dbReference>
<dbReference type="InterPro" id="IPR013783">
    <property type="entry name" value="Ig-like_fold"/>
</dbReference>
<feature type="compositionally biased region" description="Basic residues" evidence="4">
    <location>
        <begin position="942"/>
        <end position="960"/>
    </location>
</feature>
<feature type="compositionally biased region" description="Basic residues" evidence="4">
    <location>
        <begin position="917"/>
        <end position="928"/>
    </location>
</feature>
<feature type="region of interest" description="Disordered" evidence="4">
    <location>
        <begin position="396"/>
        <end position="415"/>
    </location>
</feature>
<keyword evidence="8" id="KW-1185">Reference proteome</keyword>
<dbReference type="PANTHER" id="PTHR32343:SF8">
    <property type="entry name" value="RNA RECOGNITION MOTIF (RRM)-CONTAINING PROTEIN"/>
    <property type="match status" value="1"/>
</dbReference>
<keyword evidence="2" id="KW-0694">RNA-binding</keyword>
<feature type="compositionally biased region" description="Basic and acidic residues" evidence="4">
    <location>
        <begin position="961"/>
        <end position="993"/>
    </location>
</feature>